<dbReference type="Gene3D" id="1.25.10.10">
    <property type="entry name" value="Leucine-rich Repeat Variant"/>
    <property type="match status" value="1"/>
</dbReference>
<dbReference type="SUPFAM" id="SSF48371">
    <property type="entry name" value="ARM repeat"/>
    <property type="match status" value="1"/>
</dbReference>
<evidence type="ECO:0000256" key="5">
    <source>
        <dbReference type="ARBA" id="ARBA00022490"/>
    </source>
</evidence>
<dbReference type="GO" id="GO:0005737">
    <property type="term" value="C:cytoplasm"/>
    <property type="evidence" value="ECO:0007669"/>
    <property type="project" value="UniProtKB-SubCell"/>
</dbReference>
<name>A0A1V9ZGI5_ACHHY</name>
<proteinExistence type="inferred from homology"/>
<dbReference type="PANTHER" id="PTHR21452">
    <property type="entry name" value="EXPORTIN-6"/>
    <property type="match status" value="1"/>
</dbReference>
<dbReference type="GO" id="GO:0006611">
    <property type="term" value="P:protein export from nucleus"/>
    <property type="evidence" value="ECO:0007669"/>
    <property type="project" value="InterPro"/>
</dbReference>
<evidence type="ECO:0000256" key="2">
    <source>
        <dbReference type="ARBA" id="ARBA00004496"/>
    </source>
</evidence>
<dbReference type="EMBL" id="JNBR01000123">
    <property type="protein sequence ID" value="OQR97098.1"/>
    <property type="molecule type" value="Genomic_DNA"/>
</dbReference>
<protein>
    <submittedName>
        <fullName evidence="8">Exportin-6-like protein</fullName>
    </submittedName>
</protein>
<keyword evidence="4" id="KW-0813">Transport</keyword>
<dbReference type="OrthoDB" id="10261013at2759"/>
<comment type="caution">
    <text evidence="8">The sequence shown here is derived from an EMBL/GenBank/DDBJ whole genome shotgun (WGS) entry which is preliminary data.</text>
</comment>
<keyword evidence="9" id="KW-1185">Reference proteome</keyword>
<evidence type="ECO:0000256" key="6">
    <source>
        <dbReference type="ARBA" id="ARBA00022927"/>
    </source>
</evidence>
<sequence>MERTVDADFDRALDVALGFAREATADDRSRAMSFLSPFKTLSCALQLLQTSFAPHSSLLNLTQLCRVDEKRLWFAVATLEELVRSPVELDLQQLVSFLWTTVLEPPPGCPSYVTSKLRVVLVYVVLRQDALVQFLSQLRETIAAPPVVYHHPALELLAVVCEEICTTHEDSRGFYPTLTKDRVRQRAQFASQLDALAILTVGVLQDIAARLQSPLPHPAAFHDAVAATGARILGHLYTFDLPPSATPAVLQNTIDVLFSLASNRAHVREADRFALDQSSQAACDALATLVTKKWPHQVTDVVVESALGGLLALLGRCDAAAMAAMDEPYLDKVSALTEAFLTTHLRRLEKTAQGLTALLAAVLALTQAQPHVSGLFHCLTVWEIFVSHVEEAEAHGALAPELLRSYETGLVGVMQHLVDRVLYATNGAQLEELDDEPQPEAAPAVAGVDLAGETDALLVVRTGALQDQAQESAEMSDLKAFVFECFSLIRRIAQLPFCAPPLVDKMLPLVQARTADFLQIHAAPLPSGDAKEAQIFAVRDLTVSCALLSCVAAQHYSASNAVSDKMAGWAILRLFLQLAEYIVGHRLHTRGAAFVELECEVLACVRLCTSCVPFVLQSGATADVVGVAEAVLQVVLQTLDTSIVPSPTAVMQAALHLLAAVGTVVPYALHGSISSMATLRATLPRFSLHLPPLIQANLYTAVSNAILQPTAPEADWVAAYDAVVAPVVSSFVESTVAIQQNDARLGSTALLAQVTRDVSICRALAGAIRLKPKAMKLTFATHVMPVMSSALALVRLYLTYLHQNLATPKAPLATAVSATSELVGLYTDVLNAIRKEMPTELIHLIIATFVELFQHAPLTAALESLGAAGTGVLCGFLKLLRILVEESTSTFANLLQSILDLCFGPLHETIFAHKHYDTVVPFFIALMEQILEKHYRFFVVAQMSFDENGRRRKAFANDDARRYFMSILQAVGTIFQQDALPPHLCRQIVQLLERIHKTHQLLDFEAFVEQVRLPYLLTLLKLLIGGHVNLLRDELGALLYRIAAVDFGSFYQVALGQFLQETFPGLDAAQKERVLSSWTGQTDEPTFLQELASFLNDVRVVHNEFKAA</sequence>
<evidence type="ECO:0000256" key="3">
    <source>
        <dbReference type="ARBA" id="ARBA00009466"/>
    </source>
</evidence>
<dbReference type="GO" id="GO:0005634">
    <property type="term" value="C:nucleus"/>
    <property type="evidence" value="ECO:0007669"/>
    <property type="project" value="UniProtKB-SubCell"/>
</dbReference>
<dbReference type="InterPro" id="IPR011989">
    <property type="entry name" value="ARM-like"/>
</dbReference>
<reference evidence="8 9" key="1">
    <citation type="journal article" date="2014" name="Genome Biol. Evol.">
        <title>The secreted proteins of Achlya hypogyna and Thraustotheca clavata identify the ancestral oomycete secretome and reveal gene acquisitions by horizontal gene transfer.</title>
        <authorList>
            <person name="Misner I."/>
            <person name="Blouin N."/>
            <person name="Leonard G."/>
            <person name="Richards T.A."/>
            <person name="Lane C.E."/>
        </authorList>
    </citation>
    <scope>NUCLEOTIDE SEQUENCE [LARGE SCALE GENOMIC DNA]</scope>
    <source>
        <strain evidence="8 9">ATCC 48635</strain>
    </source>
</reference>
<evidence type="ECO:0000256" key="4">
    <source>
        <dbReference type="ARBA" id="ARBA00022448"/>
    </source>
</evidence>
<dbReference type="Proteomes" id="UP000243579">
    <property type="component" value="Unassembled WGS sequence"/>
</dbReference>
<keyword evidence="6" id="KW-0653">Protein transport</keyword>
<keyword evidence="5" id="KW-0963">Cytoplasm</keyword>
<dbReference type="STRING" id="1202772.A0A1V9ZGI5"/>
<dbReference type="InterPro" id="IPR016024">
    <property type="entry name" value="ARM-type_fold"/>
</dbReference>
<keyword evidence="7" id="KW-0539">Nucleus</keyword>
<comment type="similarity">
    <text evidence="3">Belongs to the exportin family.</text>
</comment>
<evidence type="ECO:0000256" key="7">
    <source>
        <dbReference type="ARBA" id="ARBA00023242"/>
    </source>
</evidence>
<dbReference type="PANTHER" id="PTHR21452:SF4">
    <property type="entry name" value="EXPORTIN-6"/>
    <property type="match status" value="1"/>
</dbReference>
<gene>
    <name evidence="8" type="ORF">ACHHYP_12766</name>
</gene>
<organism evidence="8 9">
    <name type="scientific">Achlya hypogyna</name>
    <name type="common">Oomycete</name>
    <name type="synonym">Protoachlya hypogyna</name>
    <dbReference type="NCBI Taxonomy" id="1202772"/>
    <lineage>
        <taxon>Eukaryota</taxon>
        <taxon>Sar</taxon>
        <taxon>Stramenopiles</taxon>
        <taxon>Oomycota</taxon>
        <taxon>Saprolegniomycetes</taxon>
        <taxon>Saprolegniales</taxon>
        <taxon>Achlyaceae</taxon>
        <taxon>Achlya</taxon>
    </lineage>
</organism>
<dbReference type="AlphaFoldDB" id="A0A1V9ZGI5"/>
<dbReference type="GO" id="GO:0005049">
    <property type="term" value="F:nuclear export signal receptor activity"/>
    <property type="evidence" value="ECO:0007669"/>
    <property type="project" value="InterPro"/>
</dbReference>
<evidence type="ECO:0000313" key="8">
    <source>
        <dbReference type="EMBL" id="OQR97098.1"/>
    </source>
</evidence>
<evidence type="ECO:0000313" key="9">
    <source>
        <dbReference type="Proteomes" id="UP000243579"/>
    </source>
</evidence>
<comment type="subcellular location">
    <subcellularLocation>
        <location evidence="2">Cytoplasm</location>
    </subcellularLocation>
    <subcellularLocation>
        <location evidence="1">Nucleus</location>
    </subcellularLocation>
</comment>
<evidence type="ECO:0000256" key="1">
    <source>
        <dbReference type="ARBA" id="ARBA00004123"/>
    </source>
</evidence>
<accession>A0A1V9ZGI5</accession>
<dbReference type="InterPro" id="IPR040016">
    <property type="entry name" value="XPO6"/>
</dbReference>